<name>A0A3N4ILS5_ASCIM</name>
<proteinExistence type="predicted"/>
<organism evidence="2 3">
    <name type="scientific">Ascobolus immersus RN42</name>
    <dbReference type="NCBI Taxonomy" id="1160509"/>
    <lineage>
        <taxon>Eukaryota</taxon>
        <taxon>Fungi</taxon>
        <taxon>Dikarya</taxon>
        <taxon>Ascomycota</taxon>
        <taxon>Pezizomycotina</taxon>
        <taxon>Pezizomycetes</taxon>
        <taxon>Pezizales</taxon>
        <taxon>Ascobolaceae</taxon>
        <taxon>Ascobolus</taxon>
    </lineage>
</organism>
<gene>
    <name evidence="2" type="ORF">BJ508DRAFT_373262</name>
</gene>
<dbReference type="Gene3D" id="2.60.120.260">
    <property type="entry name" value="Galactose-binding domain-like"/>
    <property type="match status" value="1"/>
</dbReference>
<evidence type="ECO:0000256" key="1">
    <source>
        <dbReference type="SAM" id="SignalP"/>
    </source>
</evidence>
<feature type="signal peptide" evidence="1">
    <location>
        <begin position="1"/>
        <end position="21"/>
    </location>
</feature>
<dbReference type="Proteomes" id="UP000275078">
    <property type="component" value="Unassembled WGS sequence"/>
</dbReference>
<keyword evidence="1" id="KW-0732">Signal</keyword>
<protein>
    <recommendedName>
        <fullName evidence="4">CBM-cenC domain-containing protein</fullName>
    </recommendedName>
</protein>
<dbReference type="EMBL" id="ML119652">
    <property type="protein sequence ID" value="RPA85658.1"/>
    <property type="molecule type" value="Genomic_DNA"/>
</dbReference>
<evidence type="ECO:0000313" key="3">
    <source>
        <dbReference type="Proteomes" id="UP000275078"/>
    </source>
</evidence>
<keyword evidence="3" id="KW-1185">Reference proteome</keyword>
<evidence type="ECO:0000313" key="2">
    <source>
        <dbReference type="EMBL" id="RPA85658.1"/>
    </source>
</evidence>
<feature type="chain" id="PRO_5018008958" description="CBM-cenC domain-containing protein" evidence="1">
    <location>
        <begin position="22"/>
        <end position="407"/>
    </location>
</feature>
<dbReference type="STRING" id="1160509.A0A3N4ILS5"/>
<dbReference type="AlphaFoldDB" id="A0A3N4ILS5"/>
<reference evidence="2 3" key="1">
    <citation type="journal article" date="2018" name="Nat. Ecol. Evol.">
        <title>Pezizomycetes genomes reveal the molecular basis of ectomycorrhizal truffle lifestyle.</title>
        <authorList>
            <person name="Murat C."/>
            <person name="Payen T."/>
            <person name="Noel B."/>
            <person name="Kuo A."/>
            <person name="Morin E."/>
            <person name="Chen J."/>
            <person name="Kohler A."/>
            <person name="Krizsan K."/>
            <person name="Balestrini R."/>
            <person name="Da Silva C."/>
            <person name="Montanini B."/>
            <person name="Hainaut M."/>
            <person name="Levati E."/>
            <person name="Barry K.W."/>
            <person name="Belfiori B."/>
            <person name="Cichocki N."/>
            <person name="Clum A."/>
            <person name="Dockter R.B."/>
            <person name="Fauchery L."/>
            <person name="Guy J."/>
            <person name="Iotti M."/>
            <person name="Le Tacon F."/>
            <person name="Lindquist E.A."/>
            <person name="Lipzen A."/>
            <person name="Malagnac F."/>
            <person name="Mello A."/>
            <person name="Molinier V."/>
            <person name="Miyauchi S."/>
            <person name="Poulain J."/>
            <person name="Riccioni C."/>
            <person name="Rubini A."/>
            <person name="Sitrit Y."/>
            <person name="Splivallo R."/>
            <person name="Traeger S."/>
            <person name="Wang M."/>
            <person name="Zifcakova L."/>
            <person name="Wipf D."/>
            <person name="Zambonelli A."/>
            <person name="Paolocci F."/>
            <person name="Nowrousian M."/>
            <person name="Ottonello S."/>
            <person name="Baldrian P."/>
            <person name="Spatafora J.W."/>
            <person name="Henrissat B."/>
            <person name="Nagy L.G."/>
            <person name="Aury J.M."/>
            <person name="Wincker P."/>
            <person name="Grigoriev I.V."/>
            <person name="Bonfante P."/>
            <person name="Martin F.M."/>
        </authorList>
    </citation>
    <scope>NUCLEOTIDE SEQUENCE [LARGE SCALE GENOMIC DNA]</scope>
    <source>
        <strain evidence="2 3">RN42</strain>
    </source>
</reference>
<evidence type="ECO:0008006" key="4">
    <source>
        <dbReference type="Google" id="ProtNLM"/>
    </source>
</evidence>
<sequence length="407" mass="43771">MRFSIQTFALLVALAGAAVEAVPHRDHDHDYRLTTKTVTKTVGKKTTTTTKTKWSTHTKYRVSTKYIKERPRTITTCPRKNDWWHHGPKTVTRTKTLTAPGSLSTATITRIETMKETLTISGDGTVITATPDATTITVPGEPTTIVSTVSEKPTTVTVPGEAETVTFTSTEEASTVTVPTTISTTVTEEATTVTIPSEPETSISTTVVTTTEKASTVTIPSEPETTTISSCAPTFTPTQLIVNPSFEEVDAARQPIGWRTSTRNTATNVVTGEVVSSNAVTGSNSYKIHCNNANVFTYQLEQTVTVETGKAYIVRLKAKSEMPSTAPSGLRLIATVEIAGISLDTAWHLPGIQISKNAYAEIVTRPVYIEKSMGNSIPVKVLVTGGAAANIAFRTAYIDDITLELVE</sequence>
<accession>A0A3N4ILS5</accession>